<dbReference type="Gene3D" id="3.30.465.10">
    <property type="match status" value="1"/>
</dbReference>
<dbReference type="GO" id="GO:0016491">
    <property type="term" value="F:oxidoreductase activity"/>
    <property type="evidence" value="ECO:0007669"/>
    <property type="project" value="UniProtKB-KW"/>
</dbReference>
<evidence type="ECO:0000313" key="6">
    <source>
        <dbReference type="Proteomes" id="UP001558713"/>
    </source>
</evidence>
<dbReference type="InterPro" id="IPR016169">
    <property type="entry name" value="FAD-bd_PCMH_sub2"/>
</dbReference>
<sequence length="96" mass="11948">MFKILYYMSWPENDRRPSRHINWIRDLYRYMKPYVSTHPREAYVNYRDLDLGKNTKNVKSNIKEAQVWGPKYFKDNFDRLVRVKSKVDPENFFRHE</sequence>
<evidence type="ECO:0000259" key="4">
    <source>
        <dbReference type="Pfam" id="PF08031"/>
    </source>
</evidence>
<dbReference type="PANTHER" id="PTHR32448">
    <property type="entry name" value="OS08G0158400 PROTEIN"/>
    <property type="match status" value="1"/>
</dbReference>
<organism evidence="5 6">
    <name type="scientific">Cardamine amara subsp. amara</name>
    <dbReference type="NCBI Taxonomy" id="228776"/>
    <lineage>
        <taxon>Eukaryota</taxon>
        <taxon>Viridiplantae</taxon>
        <taxon>Streptophyta</taxon>
        <taxon>Embryophyta</taxon>
        <taxon>Tracheophyta</taxon>
        <taxon>Spermatophyta</taxon>
        <taxon>Magnoliopsida</taxon>
        <taxon>eudicotyledons</taxon>
        <taxon>Gunneridae</taxon>
        <taxon>Pentapetalae</taxon>
        <taxon>rosids</taxon>
        <taxon>malvids</taxon>
        <taxon>Brassicales</taxon>
        <taxon>Brassicaceae</taxon>
        <taxon>Cardamineae</taxon>
        <taxon>Cardamine</taxon>
    </lineage>
</organism>
<comment type="caution">
    <text evidence="5">The sequence shown here is derived from an EMBL/GenBank/DDBJ whole genome shotgun (WGS) entry which is preliminary data.</text>
</comment>
<name>A0ABD1BI41_CARAN</name>
<keyword evidence="3" id="KW-0560">Oxidoreductase</keyword>
<protein>
    <submittedName>
        <fullName evidence="5">Berberine bridge enzyme-like 26</fullName>
    </submittedName>
</protein>
<evidence type="ECO:0000256" key="2">
    <source>
        <dbReference type="ARBA" id="ARBA00022827"/>
    </source>
</evidence>
<feature type="domain" description="Berberine/berberine-like" evidence="4">
    <location>
        <begin position="42"/>
        <end position="96"/>
    </location>
</feature>
<dbReference type="Pfam" id="PF08031">
    <property type="entry name" value="BBE"/>
    <property type="match status" value="1"/>
</dbReference>
<dbReference type="InterPro" id="IPR012951">
    <property type="entry name" value="BBE"/>
</dbReference>
<evidence type="ECO:0000313" key="5">
    <source>
        <dbReference type="EMBL" id="KAL1214975.1"/>
    </source>
</evidence>
<dbReference type="Proteomes" id="UP001558713">
    <property type="component" value="Unassembled WGS sequence"/>
</dbReference>
<dbReference type="EMBL" id="JBANAX010000294">
    <property type="protein sequence ID" value="KAL1214975.1"/>
    <property type="molecule type" value="Genomic_DNA"/>
</dbReference>
<keyword evidence="1" id="KW-0285">Flavoprotein</keyword>
<keyword evidence="6" id="KW-1185">Reference proteome</keyword>
<proteinExistence type="predicted"/>
<evidence type="ECO:0000256" key="3">
    <source>
        <dbReference type="ARBA" id="ARBA00023002"/>
    </source>
</evidence>
<accession>A0ABD1BI41</accession>
<reference evidence="5 6" key="1">
    <citation type="submission" date="2024-04" db="EMBL/GenBank/DDBJ databases">
        <title>Genome assembly C_amara_ONT_v2.</title>
        <authorList>
            <person name="Yant L."/>
            <person name="Moore C."/>
            <person name="Slenker M."/>
        </authorList>
    </citation>
    <scope>NUCLEOTIDE SEQUENCE [LARGE SCALE GENOMIC DNA]</scope>
    <source>
        <tissue evidence="5">Leaf</tissue>
    </source>
</reference>
<dbReference type="AlphaFoldDB" id="A0ABD1BI41"/>
<evidence type="ECO:0000256" key="1">
    <source>
        <dbReference type="ARBA" id="ARBA00022630"/>
    </source>
</evidence>
<gene>
    <name evidence="5" type="ORF">V5N11_011491</name>
</gene>
<keyword evidence="2" id="KW-0274">FAD</keyword>